<evidence type="ECO:0000313" key="2">
    <source>
        <dbReference type="Proteomes" id="UP000712947"/>
    </source>
</evidence>
<dbReference type="EMBL" id="JAASAI010000002">
    <property type="protein sequence ID" value="NIL21499.1"/>
    <property type="molecule type" value="Genomic_DNA"/>
</dbReference>
<evidence type="ECO:0000313" key="1">
    <source>
        <dbReference type="EMBL" id="NIL21499.1"/>
    </source>
</evidence>
<dbReference type="Proteomes" id="UP000712947">
    <property type="component" value="Unassembled WGS sequence"/>
</dbReference>
<gene>
    <name evidence="1" type="ORF">HB991_03035</name>
</gene>
<dbReference type="AlphaFoldDB" id="A0AA44CIT8"/>
<dbReference type="InterPro" id="IPR054182">
    <property type="entry name" value="DUF6889"/>
</dbReference>
<proteinExistence type="predicted"/>
<accession>A0AA44CIT8</accession>
<reference evidence="1" key="1">
    <citation type="submission" date="2020-03" db="EMBL/GenBank/DDBJ databases">
        <authorList>
            <person name="Kislichkina A."/>
            <person name="Dentovskaya S."/>
            <person name="Shaikhutdinov R."/>
            <person name="Ivanov S."/>
            <person name="Sizova A."/>
            <person name="Solomentsev V."/>
            <person name="Bogun A."/>
        </authorList>
    </citation>
    <scope>NUCLEOTIDE SEQUENCE</scope>
    <source>
        <strain evidence="1">SCPM-O-B-7610</strain>
    </source>
</reference>
<protein>
    <submittedName>
        <fullName evidence="1">Lytic transglycosylase</fullName>
    </submittedName>
</protein>
<organism evidence="1 2">
    <name type="scientific">Yersinia mollaretii</name>
    <dbReference type="NCBI Taxonomy" id="33060"/>
    <lineage>
        <taxon>Bacteria</taxon>
        <taxon>Pseudomonadati</taxon>
        <taxon>Pseudomonadota</taxon>
        <taxon>Gammaproteobacteria</taxon>
        <taxon>Enterobacterales</taxon>
        <taxon>Yersiniaceae</taxon>
        <taxon>Yersinia</taxon>
    </lineage>
</organism>
<comment type="caution">
    <text evidence="1">The sequence shown here is derived from an EMBL/GenBank/DDBJ whole genome shotgun (WGS) entry which is preliminary data.</text>
</comment>
<name>A0AA44CIT8_YERMO</name>
<sequence length="56" mass="6398">MPGGEDFILRPVKHQLTTMGEIKSGNIDLLDIALLNDYLDLEAENQAKIDRWRSDK</sequence>
<dbReference type="Pfam" id="PF21829">
    <property type="entry name" value="DUF6889"/>
    <property type="match status" value="1"/>
</dbReference>